<comment type="catalytic activity">
    <reaction evidence="5">
        <text>pseudouridine(1915) in 23S rRNA + S-adenosyl-L-methionine = N(3)-methylpseudouridine(1915) in 23S rRNA + S-adenosyl-L-homocysteine + H(+)</text>
        <dbReference type="Rhea" id="RHEA:42752"/>
        <dbReference type="Rhea" id="RHEA-COMP:10221"/>
        <dbReference type="Rhea" id="RHEA-COMP:10222"/>
        <dbReference type="ChEBI" id="CHEBI:15378"/>
        <dbReference type="ChEBI" id="CHEBI:57856"/>
        <dbReference type="ChEBI" id="CHEBI:59789"/>
        <dbReference type="ChEBI" id="CHEBI:65314"/>
        <dbReference type="ChEBI" id="CHEBI:74486"/>
        <dbReference type="EC" id="2.1.1.177"/>
    </reaction>
</comment>
<dbReference type="Pfam" id="PF02590">
    <property type="entry name" value="SPOUT_MTase"/>
    <property type="match status" value="1"/>
</dbReference>
<evidence type="ECO:0000313" key="6">
    <source>
        <dbReference type="EMBL" id="SKA72559.1"/>
    </source>
</evidence>
<gene>
    <name evidence="5" type="primary">rlmH</name>
    <name evidence="6" type="ORF">SAMN02745130_01116</name>
</gene>
<feature type="binding site" evidence="5">
    <location>
        <position position="73"/>
    </location>
    <ligand>
        <name>S-adenosyl-L-methionine</name>
        <dbReference type="ChEBI" id="CHEBI:59789"/>
    </ligand>
</feature>
<dbReference type="InterPro" id="IPR029028">
    <property type="entry name" value="Alpha/beta_knot_MTases"/>
</dbReference>
<accession>A0A1T4W5Z4</accession>
<dbReference type="SUPFAM" id="SSF75217">
    <property type="entry name" value="alpha/beta knot"/>
    <property type="match status" value="1"/>
</dbReference>
<comment type="subunit">
    <text evidence="5">Homodimer.</text>
</comment>
<dbReference type="PANTHER" id="PTHR33603:SF1">
    <property type="entry name" value="RIBOSOMAL RNA LARGE SUBUNIT METHYLTRANSFERASE H"/>
    <property type="match status" value="1"/>
</dbReference>
<dbReference type="Gene3D" id="3.40.1280.10">
    <property type="match status" value="1"/>
</dbReference>
<comment type="subcellular location">
    <subcellularLocation>
        <location evidence="5">Cytoplasm</location>
    </subcellularLocation>
</comment>
<keyword evidence="1 5" id="KW-0489">Methyltransferase</keyword>
<dbReference type="NCBIfam" id="NF000986">
    <property type="entry name" value="PRK00103.1-4"/>
    <property type="match status" value="1"/>
</dbReference>
<dbReference type="InterPro" id="IPR029026">
    <property type="entry name" value="tRNA_m1G_MTases_N"/>
</dbReference>
<keyword evidence="5" id="KW-0698">rRNA processing</keyword>
<organism evidence="6 7">
    <name type="scientific">Thiothrix eikelboomii</name>
    <dbReference type="NCBI Taxonomy" id="92487"/>
    <lineage>
        <taxon>Bacteria</taxon>
        <taxon>Pseudomonadati</taxon>
        <taxon>Pseudomonadota</taxon>
        <taxon>Gammaproteobacteria</taxon>
        <taxon>Thiotrichales</taxon>
        <taxon>Thiotrichaceae</taxon>
        <taxon>Thiothrix</taxon>
    </lineage>
</organism>
<dbReference type="PANTHER" id="PTHR33603">
    <property type="entry name" value="METHYLTRANSFERASE"/>
    <property type="match status" value="1"/>
</dbReference>
<feature type="binding site" evidence="5">
    <location>
        <begin position="123"/>
        <end position="128"/>
    </location>
    <ligand>
        <name>S-adenosyl-L-methionine</name>
        <dbReference type="ChEBI" id="CHEBI:59789"/>
    </ligand>
</feature>
<keyword evidence="3 5" id="KW-0949">S-adenosyl-L-methionine</keyword>
<dbReference type="EC" id="2.1.1.177" evidence="5"/>
<dbReference type="GO" id="GO:0005737">
    <property type="term" value="C:cytoplasm"/>
    <property type="evidence" value="ECO:0007669"/>
    <property type="project" value="UniProtKB-SubCell"/>
</dbReference>
<evidence type="ECO:0000256" key="1">
    <source>
        <dbReference type="ARBA" id="ARBA00022603"/>
    </source>
</evidence>
<evidence type="ECO:0000256" key="2">
    <source>
        <dbReference type="ARBA" id="ARBA00022679"/>
    </source>
</evidence>
<evidence type="ECO:0000256" key="3">
    <source>
        <dbReference type="ARBA" id="ARBA00022691"/>
    </source>
</evidence>
<proteinExistence type="inferred from homology"/>
<dbReference type="RefSeq" id="WP_078921592.1">
    <property type="nucleotide sequence ID" value="NZ_FUYB01000003.1"/>
</dbReference>
<evidence type="ECO:0000256" key="5">
    <source>
        <dbReference type="HAMAP-Rule" id="MF_00658"/>
    </source>
</evidence>
<dbReference type="PIRSF" id="PIRSF004505">
    <property type="entry name" value="MT_bac"/>
    <property type="match status" value="1"/>
</dbReference>
<sequence>MRIHLLAVGTKMPTWVVTATADYVGRMPAHCQILIKELVAEKRTKSSDLQRICELEGEKLLAAIPAGSLVIALDVLGKSWSTEQLASQLDQWLASGQDVALLVGGPEGLSPACLQRADLKWSLSALTFPHPLVRIILAEQLFRAWSILSNHPYHRGG</sequence>
<dbReference type="OrthoDB" id="9806643at2"/>
<dbReference type="STRING" id="92487.SAMN02745130_01116"/>
<comment type="similarity">
    <text evidence="4 5">Belongs to the RNA methyltransferase RlmH family.</text>
</comment>
<protein>
    <recommendedName>
        <fullName evidence="5">Ribosomal RNA large subunit methyltransferase H</fullName>
        <ecNumber evidence="5">2.1.1.177</ecNumber>
    </recommendedName>
    <alternativeName>
        <fullName evidence="5">23S rRNA (pseudouridine1915-N3)-methyltransferase</fullName>
    </alternativeName>
    <alternativeName>
        <fullName evidence="5">23S rRNA m3Psi1915 methyltransferase</fullName>
    </alternativeName>
    <alternativeName>
        <fullName evidence="5">rRNA (pseudouridine-N3-)-methyltransferase RlmH</fullName>
    </alternativeName>
</protein>
<dbReference type="Proteomes" id="UP000190460">
    <property type="component" value="Unassembled WGS sequence"/>
</dbReference>
<dbReference type="EMBL" id="FUYB01000003">
    <property type="protein sequence ID" value="SKA72559.1"/>
    <property type="molecule type" value="Genomic_DNA"/>
</dbReference>
<name>A0A1T4W5Z4_9GAMM</name>
<keyword evidence="7" id="KW-1185">Reference proteome</keyword>
<feature type="binding site" evidence="5">
    <location>
        <position position="104"/>
    </location>
    <ligand>
        <name>S-adenosyl-L-methionine</name>
        <dbReference type="ChEBI" id="CHEBI:59789"/>
    </ligand>
</feature>
<dbReference type="GO" id="GO:0070038">
    <property type="term" value="F:rRNA (pseudouridine-N3-)-methyltransferase activity"/>
    <property type="evidence" value="ECO:0007669"/>
    <property type="project" value="UniProtKB-UniRule"/>
</dbReference>
<dbReference type="AlphaFoldDB" id="A0A1T4W5Z4"/>
<dbReference type="InterPro" id="IPR003742">
    <property type="entry name" value="RlmH-like"/>
</dbReference>
<dbReference type="HAMAP" id="MF_00658">
    <property type="entry name" value="23SrRNA_methyltr_H"/>
    <property type="match status" value="1"/>
</dbReference>
<keyword evidence="2 5" id="KW-0808">Transferase</keyword>
<dbReference type="CDD" id="cd18081">
    <property type="entry name" value="RlmH-like"/>
    <property type="match status" value="1"/>
</dbReference>
<dbReference type="NCBIfam" id="TIGR00246">
    <property type="entry name" value="tRNA_RlmH_YbeA"/>
    <property type="match status" value="1"/>
</dbReference>
<keyword evidence="5" id="KW-0963">Cytoplasm</keyword>
<comment type="function">
    <text evidence="5">Specifically methylates the pseudouridine at position 1915 (m3Psi1915) in 23S rRNA.</text>
</comment>
<reference evidence="6 7" key="1">
    <citation type="submission" date="2017-02" db="EMBL/GenBank/DDBJ databases">
        <authorList>
            <person name="Peterson S.W."/>
        </authorList>
    </citation>
    <scope>NUCLEOTIDE SEQUENCE [LARGE SCALE GENOMIC DNA]</scope>
    <source>
        <strain evidence="6 7">ATCC 49788</strain>
    </source>
</reference>
<evidence type="ECO:0000313" key="7">
    <source>
        <dbReference type="Proteomes" id="UP000190460"/>
    </source>
</evidence>
<evidence type="ECO:0000256" key="4">
    <source>
        <dbReference type="ARBA" id="ARBA00038303"/>
    </source>
</evidence>